<dbReference type="AlphaFoldDB" id="A0A9P4JY06"/>
<feature type="region of interest" description="Disordered" evidence="1">
    <location>
        <begin position="117"/>
        <end position="162"/>
    </location>
</feature>
<accession>A0A9P4JY06</accession>
<evidence type="ECO:0000313" key="3">
    <source>
        <dbReference type="Proteomes" id="UP000800093"/>
    </source>
</evidence>
<dbReference type="EMBL" id="ML986714">
    <property type="protein sequence ID" value="KAF2259239.1"/>
    <property type="molecule type" value="Genomic_DNA"/>
</dbReference>
<reference evidence="3" key="1">
    <citation type="journal article" date="2020" name="Stud. Mycol.">
        <title>101 Dothideomycetes genomes: A test case for predicting lifestyles and emergence of pathogens.</title>
        <authorList>
            <person name="Haridas S."/>
            <person name="Albert R."/>
            <person name="Binder M."/>
            <person name="Bloem J."/>
            <person name="LaButti K."/>
            <person name="Salamov A."/>
            <person name="Andreopoulos B."/>
            <person name="Baker S."/>
            <person name="Barry K."/>
            <person name="Bills G."/>
            <person name="Bluhm B."/>
            <person name="Cannon C."/>
            <person name="Castanera R."/>
            <person name="Culley D."/>
            <person name="Daum C."/>
            <person name="Ezra D."/>
            <person name="Gonzalez J."/>
            <person name="Henrissat B."/>
            <person name="Kuo A."/>
            <person name="Liang C."/>
            <person name="Lipzen A."/>
            <person name="Lutzoni F."/>
            <person name="Magnuson J."/>
            <person name="Mondo S."/>
            <person name="Nolan M."/>
            <person name="Ohm R."/>
            <person name="Pangilinan J."/>
            <person name="Park H.-J."/>
            <person name="Ramirez L."/>
            <person name="Alfaro M."/>
            <person name="Sun H."/>
            <person name="Tritt A."/>
            <person name="Yoshinaga Y."/>
            <person name="Zwiers L.-H."/>
            <person name="Turgeon B."/>
            <person name="Goodwin S."/>
            <person name="Spatafora J."/>
            <person name="Crous P."/>
            <person name="Grigoriev I."/>
        </authorList>
    </citation>
    <scope>NUCLEOTIDE SEQUENCE [LARGE SCALE GENOMIC DNA]</scope>
    <source>
        <strain evidence="3">CBS 304.66</strain>
    </source>
</reference>
<comment type="caution">
    <text evidence="2">The sequence shown here is derived from an EMBL/GenBank/DDBJ whole genome shotgun (WGS) entry which is preliminary data.</text>
</comment>
<gene>
    <name evidence="2" type="ORF">CC78DRAFT_74740</name>
</gene>
<name>A0A9P4JY06_9PLEO</name>
<sequence length="162" mass="17919">MDNVVAIEPKGLLGSKKNTRNVSTGMRNAKQKNNKPDQHQATKENACSATGGKEKKKKAQKRCCRERQRRRGEGRVGGVEEVGVGARTRRRRCARRNDGNRLEKRLQVHGRCFYLKESSLTTPTSGRNSARARAERQAWKLGTAGRSPGSAPRETPSSPPSP</sequence>
<evidence type="ECO:0000313" key="2">
    <source>
        <dbReference type="EMBL" id="KAF2259239.1"/>
    </source>
</evidence>
<organism evidence="2 3">
    <name type="scientific">Lojkania enalia</name>
    <dbReference type="NCBI Taxonomy" id="147567"/>
    <lineage>
        <taxon>Eukaryota</taxon>
        <taxon>Fungi</taxon>
        <taxon>Dikarya</taxon>
        <taxon>Ascomycota</taxon>
        <taxon>Pezizomycotina</taxon>
        <taxon>Dothideomycetes</taxon>
        <taxon>Pleosporomycetidae</taxon>
        <taxon>Pleosporales</taxon>
        <taxon>Pleosporales incertae sedis</taxon>
        <taxon>Lojkania</taxon>
    </lineage>
</organism>
<proteinExistence type="predicted"/>
<dbReference type="Proteomes" id="UP000800093">
    <property type="component" value="Unassembled WGS sequence"/>
</dbReference>
<protein>
    <submittedName>
        <fullName evidence="2">Uncharacterized protein</fullName>
    </submittedName>
</protein>
<evidence type="ECO:0000256" key="1">
    <source>
        <dbReference type="SAM" id="MobiDB-lite"/>
    </source>
</evidence>
<feature type="compositionally biased region" description="Basic and acidic residues" evidence="1">
    <location>
        <begin position="63"/>
        <end position="74"/>
    </location>
</feature>
<keyword evidence="3" id="KW-1185">Reference proteome</keyword>
<feature type="compositionally biased region" description="Polar residues" evidence="1">
    <location>
        <begin position="118"/>
        <end position="128"/>
    </location>
</feature>
<feature type="region of interest" description="Disordered" evidence="1">
    <location>
        <begin position="1"/>
        <end position="101"/>
    </location>
</feature>